<feature type="region of interest" description="Disordered" evidence="2">
    <location>
        <begin position="841"/>
        <end position="872"/>
    </location>
</feature>
<evidence type="ECO:0000313" key="8">
    <source>
        <dbReference type="Proteomes" id="UP000035086"/>
    </source>
</evidence>
<dbReference type="Pfam" id="PF01835">
    <property type="entry name" value="MG2"/>
    <property type="match status" value="1"/>
</dbReference>
<feature type="chain" id="PRO_5042516891" evidence="3">
    <location>
        <begin position="32"/>
        <end position="2015"/>
    </location>
</feature>
<dbReference type="Pfam" id="PF00207">
    <property type="entry name" value="A2M"/>
    <property type="match status" value="1"/>
</dbReference>
<sequence length="2015" mass="218432">MHRRTQRVWPAAPLAWAALCLGMWMTSPAHAARVVSVSPQGEVASVDQVVVKFDEAMVPAGDPRAQAPAAVRCTDASLTGDGHWLEPKIWVYDFKQPLPPGAKCTVEARSGLSAVSGTALSGTTRYAFNTGGPAVTNIRPSYGPIDENQIFVLTLNGAAQPASVTQNAWCETEGVGERLGVKWIEGDTRAALLKRFNLDKQAARVVMLQCNRTLAAGAKMHLVWGAGITTPSGVPTRQARRFEYDVREPFTASFSCERENANAPCTPLRPLRLTFNSPVARDMAARIRLQGAGAERTPKFSDTDRTSSVSDVTFDAPFPEKAELTITLPKGFADDSGRALDNASEFPLKTKTATMPPLAKFAAAPFGIVERFAEPGMPPMLPVTLRKVEPALQINGLGVAGEAARALDAANANANGRTMQLRVDDDVQVMEWLSRVRRFDETTMTRKQIAEAMPTILTAPAAKETFGPNAATIVEDKITRYDTRSLSLLSGLPGVQALTLPVPKDKDPRPFEVVGIPFQKPGFYVVELASPSLGAALLGKSLPMYVRTTVLVTNLGVHFKTGRENAVAWVTTLDKGQPVANAHVRVLDCDGTEVASAVTDKTGVAKIDKSLDRYRYCEKTMRSGYFVVARTQGNDPDMAFVSSDSDRGIEPWRFHVPTDGGSSPTVRAQTVFDRMLFRVGETVSMKHFIRQETMQGLALPAALPSQLTITHQGSGQTYTQPVKWRNGRLAENSFQIPQGAKLGEYSVTLDYTDGDTRPKSYPTSLDAGHFRVEAFRLPVLAGSIGVRDAAKSPLINKTEAPVSVQVNYVAGGPAGNLPVRVSALLRVRDLTFDGYDDFSFTPYRPPSTQSGAPDDGDQGNDENSGSSDQKLVADKQRLVLDRNGAGNLTLKDLPKVDRPSDLVLEASFADPNGEIQTLRGNATLWPANLITGVRSESWVSVTNKLPVKALALDLRGKPKAGVAMDVRAEARITTSSRKRMVGGFYAYDNRTEVKDLGTVCSGKTDDHGLLSCDVSLSQPGEITLVAQAKDDKGNLSTSTTSVWVTGRGEVWFGGDNTDRMDVLPERRAYEPGETAKLQVRMPFRSATALVAIEREGVMETRTMEISGKDPNISLKVDPSWGPNVYVSVLAVRGRIHEVPWYSFFQWGWKQPLEWFRAFWYEGREYQAPTGLVDLGKPAYRFGLTELRVGTAGQRLGVEVKPDAPTYPVRGHAKVRIKVTQPDGKPVAAGSEVAVAAVDEALLELAPNTSWNLLDAMWQRRSYSVTTATAQMEIIGRRHYGRKAVPAGGGGGKSPTRELFDTLLLWQPRVVLDDKGEASVDVPLNDSLSSFRIVAVADDGKPGAQALGWFGTGSATIRTTQDLQLISGLPPLVREGDNYRAQFTVRNTTQHAMQVQLTARATQLTLAPQRVDVPAGESREVAWEVTAPTGLADTRAQRLLWEVSAQAPAAGGGPAASDAIKVGQDIQPSLPATVQQSVLMQVEGSLTLPMAPPAGAVSDSTGKLRGGVRVSMQPRLSQGLPGVKRWFELYPYACLEQQASKALGLRDAAQWKRVMGTLPSYLDDDGLASYFPPQEGFANQGSDTLTAYLLSVSSEAKALDPAYALPDDALARMQDGLAAFVEGRLTRRFWAPRDDLTLRKLSAIEALSRYGRANARMLSSLTLTPNDWPTSAVIDWYAILQRLPDAPQRAERLAQAEQILRARLSYQGTRVGFSTQSSDGLWWLMVGPETNAARLALLMNANPAWKDDMPRLVIGLLGLQSRGAWSTTTANVWGGLAVDRFSARFEHDTPTGQTAIQWQRDNQTSGGVQTVDWDKLKPGAVPPTVSLPWLSHAASGSDSARDVLRLDQTGAGKPWATIQSLAAVPLKAPFSAGYRVTRSVQVQDAAERSGESFVRGAVLRVRLDIDAQADMRWVVVSDPLPGGATVLGGGLGRDSAIATQGEKSEGAMPAFEERAQDAYRAYFDYLPKGQHRIEYTVRLNNVGKFATPPTRVEAMYEPAMYGETPNAPVQVVPAKP</sequence>
<evidence type="ECO:0000259" key="4">
    <source>
        <dbReference type="SMART" id="SM01359"/>
    </source>
</evidence>
<keyword evidence="8" id="KW-1185">Reference proteome</keyword>
<dbReference type="Gene3D" id="2.60.40.1930">
    <property type="match status" value="1"/>
</dbReference>
<dbReference type="Proteomes" id="UP000254589">
    <property type="component" value="Unassembled WGS sequence"/>
</dbReference>
<dbReference type="Gene3D" id="2.60.40.3710">
    <property type="match status" value="1"/>
</dbReference>
<proteinExistence type="inferred from homology"/>
<evidence type="ECO:0000313" key="6">
    <source>
        <dbReference type="EMBL" id="AJC20490.1"/>
    </source>
</evidence>
<feature type="signal peptide" evidence="3">
    <location>
        <begin position="1"/>
        <end position="31"/>
    </location>
</feature>
<dbReference type="InterPro" id="IPR021868">
    <property type="entry name" value="Alpha_2_Macroglob_MG3"/>
</dbReference>
<evidence type="ECO:0000256" key="1">
    <source>
        <dbReference type="ARBA" id="ARBA00010556"/>
    </source>
</evidence>
<organism evidence="7 9">
    <name type="scientific">Pandoraea pulmonicola</name>
    <dbReference type="NCBI Taxonomy" id="93221"/>
    <lineage>
        <taxon>Bacteria</taxon>
        <taxon>Pseudomonadati</taxon>
        <taxon>Pseudomonadota</taxon>
        <taxon>Betaproteobacteria</taxon>
        <taxon>Burkholderiales</taxon>
        <taxon>Burkholderiaceae</taxon>
        <taxon>Pandoraea</taxon>
    </lineage>
</organism>
<dbReference type="Proteomes" id="UP000035086">
    <property type="component" value="Chromosome"/>
</dbReference>
<dbReference type="GO" id="GO:0004866">
    <property type="term" value="F:endopeptidase inhibitor activity"/>
    <property type="evidence" value="ECO:0007669"/>
    <property type="project" value="InterPro"/>
</dbReference>
<dbReference type="InterPro" id="IPR051802">
    <property type="entry name" value="YfhM-like"/>
</dbReference>
<evidence type="ECO:0000313" key="9">
    <source>
        <dbReference type="Proteomes" id="UP000254589"/>
    </source>
</evidence>
<dbReference type="RefSeq" id="WP_039406877.1">
    <property type="nucleotide sequence ID" value="NZ_CP010310.2"/>
</dbReference>
<comment type="similarity">
    <text evidence="1">Belongs to the protease inhibitor I39 (alpha-2-macroglobulin) family. Bacterial alpha-2-macroglobulin subfamily.</text>
</comment>
<evidence type="ECO:0000313" key="7">
    <source>
        <dbReference type="EMBL" id="SUA91092.1"/>
    </source>
</evidence>
<reference evidence="6" key="2">
    <citation type="submission" date="2016-11" db="EMBL/GenBank/DDBJ databases">
        <title>Complete Genome Sequencing of Pandoraea pulmonicola DSM 16583.</title>
        <authorList>
            <person name="Chan K.-G."/>
        </authorList>
    </citation>
    <scope>NUCLEOTIDE SEQUENCE</scope>
    <source>
        <strain evidence="6">DSM 16583</strain>
    </source>
</reference>
<dbReference type="InterPro" id="IPR011625">
    <property type="entry name" value="A2M_N_BRD"/>
</dbReference>
<accession>A0AAJ4ZCZ5</accession>
<evidence type="ECO:0000256" key="3">
    <source>
        <dbReference type="SAM" id="SignalP"/>
    </source>
</evidence>
<name>A0AAJ4ZCZ5_PANPU</name>
<evidence type="ECO:0000259" key="5">
    <source>
        <dbReference type="SMART" id="SM01360"/>
    </source>
</evidence>
<dbReference type="InterPro" id="IPR002890">
    <property type="entry name" value="MG2"/>
</dbReference>
<dbReference type="InterPro" id="IPR041246">
    <property type="entry name" value="Bact_MG10"/>
</dbReference>
<feature type="domain" description="Alpha-2-macroglobulin bait region" evidence="4">
    <location>
        <begin position="1060"/>
        <end position="1244"/>
    </location>
</feature>
<gene>
    <name evidence="7" type="ORF">NCTC13159_02581</name>
    <name evidence="6" type="ORF">RO07_08395</name>
</gene>
<dbReference type="SMART" id="SM01359">
    <property type="entry name" value="A2M_N_2"/>
    <property type="match status" value="1"/>
</dbReference>
<reference evidence="8" key="1">
    <citation type="submission" date="2014-12" db="EMBL/GenBank/DDBJ databases">
        <title>Complete Genome Sequencing of Pandoraea pulmonicola DSM 16583.</title>
        <authorList>
            <person name="Chan K.-G."/>
        </authorList>
    </citation>
    <scope>NUCLEOTIDE SEQUENCE [LARGE SCALE GENOMIC DNA]</scope>
    <source>
        <strain evidence="8">DSM 16583</strain>
    </source>
</reference>
<dbReference type="Pfam" id="PF07703">
    <property type="entry name" value="A2M_BRD"/>
    <property type="match status" value="1"/>
</dbReference>
<dbReference type="SMART" id="SM01360">
    <property type="entry name" value="A2M"/>
    <property type="match status" value="1"/>
</dbReference>
<dbReference type="PANTHER" id="PTHR40094">
    <property type="entry name" value="ALPHA-2-MACROGLOBULIN HOMOLOG"/>
    <property type="match status" value="1"/>
</dbReference>
<dbReference type="EMBL" id="CP010310">
    <property type="protein sequence ID" value="AJC20490.1"/>
    <property type="molecule type" value="Genomic_DNA"/>
</dbReference>
<dbReference type="Pfam" id="PF17973">
    <property type="entry name" value="bMG10"/>
    <property type="match status" value="1"/>
</dbReference>
<protein>
    <submittedName>
        <fullName evidence="6 7">Alpha-2-macroglobulin</fullName>
    </submittedName>
</protein>
<dbReference type="PANTHER" id="PTHR40094:SF1">
    <property type="entry name" value="UBIQUITIN DOMAIN-CONTAINING PROTEIN"/>
    <property type="match status" value="1"/>
</dbReference>
<keyword evidence="3" id="KW-0732">Signal</keyword>
<dbReference type="KEGG" id="ppul:RO07_08395"/>
<dbReference type="EMBL" id="UGSJ01000001">
    <property type="protein sequence ID" value="SUA91092.1"/>
    <property type="molecule type" value="Genomic_DNA"/>
</dbReference>
<reference evidence="7 9" key="3">
    <citation type="submission" date="2018-06" db="EMBL/GenBank/DDBJ databases">
        <authorList>
            <consortium name="Pathogen Informatics"/>
            <person name="Doyle S."/>
        </authorList>
    </citation>
    <scope>NUCLEOTIDE SEQUENCE [LARGE SCALE GENOMIC DNA]</scope>
    <source>
        <strain evidence="7 9">NCTC13159</strain>
    </source>
</reference>
<dbReference type="Pfam" id="PF11974">
    <property type="entry name" value="bMG3"/>
    <property type="match status" value="1"/>
</dbReference>
<evidence type="ECO:0000256" key="2">
    <source>
        <dbReference type="SAM" id="MobiDB-lite"/>
    </source>
</evidence>
<feature type="domain" description="Alpha-2-macroglobulin" evidence="5">
    <location>
        <begin position="1302"/>
        <end position="1398"/>
    </location>
</feature>
<dbReference type="InterPro" id="IPR001599">
    <property type="entry name" value="Macroglobln_a2"/>
</dbReference>